<dbReference type="EMBL" id="OU895877">
    <property type="protein sequence ID" value="CAG9800778.1"/>
    <property type="molecule type" value="Genomic_DNA"/>
</dbReference>
<evidence type="ECO:0000313" key="5">
    <source>
        <dbReference type="Proteomes" id="UP001153620"/>
    </source>
</evidence>
<dbReference type="OrthoDB" id="4405280at2759"/>
<evidence type="ECO:0000256" key="2">
    <source>
        <dbReference type="SAM" id="SignalP"/>
    </source>
</evidence>
<reference evidence="4" key="2">
    <citation type="submission" date="2022-10" db="EMBL/GenBank/DDBJ databases">
        <authorList>
            <consortium name="ENA_rothamsted_submissions"/>
            <consortium name="culmorum"/>
            <person name="King R."/>
        </authorList>
    </citation>
    <scope>NUCLEOTIDE SEQUENCE</scope>
</reference>
<reference evidence="4" key="1">
    <citation type="submission" date="2022-01" db="EMBL/GenBank/DDBJ databases">
        <authorList>
            <person name="King R."/>
        </authorList>
    </citation>
    <scope>NUCLEOTIDE SEQUENCE</scope>
</reference>
<feature type="chain" id="PRO_5040230536" description="EGF-like domain-containing protein" evidence="2">
    <location>
        <begin position="21"/>
        <end position="388"/>
    </location>
</feature>
<dbReference type="PROSITE" id="PS01186">
    <property type="entry name" value="EGF_2"/>
    <property type="match status" value="1"/>
</dbReference>
<protein>
    <recommendedName>
        <fullName evidence="3">EGF-like domain-containing protein</fullName>
    </recommendedName>
</protein>
<evidence type="ECO:0000259" key="3">
    <source>
        <dbReference type="PROSITE" id="PS50026"/>
    </source>
</evidence>
<feature type="domain" description="EGF-like" evidence="3">
    <location>
        <begin position="245"/>
        <end position="283"/>
    </location>
</feature>
<dbReference type="InterPro" id="IPR000742">
    <property type="entry name" value="EGF"/>
</dbReference>
<keyword evidence="5" id="KW-1185">Reference proteome</keyword>
<dbReference type="SMART" id="SM00181">
    <property type="entry name" value="EGF"/>
    <property type="match status" value="4"/>
</dbReference>
<feature type="domain" description="EGF-like" evidence="3">
    <location>
        <begin position="43"/>
        <end position="77"/>
    </location>
</feature>
<feature type="disulfide bond" evidence="1">
    <location>
        <begin position="46"/>
        <end position="56"/>
    </location>
</feature>
<accession>A0A9N9RQW2</accession>
<proteinExistence type="predicted"/>
<comment type="caution">
    <text evidence="1">Lacks conserved residue(s) required for the propagation of feature annotation.</text>
</comment>
<dbReference type="PROSITE" id="PS50026">
    <property type="entry name" value="EGF_3"/>
    <property type="match status" value="2"/>
</dbReference>
<organism evidence="4 5">
    <name type="scientific">Chironomus riparius</name>
    <dbReference type="NCBI Taxonomy" id="315576"/>
    <lineage>
        <taxon>Eukaryota</taxon>
        <taxon>Metazoa</taxon>
        <taxon>Ecdysozoa</taxon>
        <taxon>Arthropoda</taxon>
        <taxon>Hexapoda</taxon>
        <taxon>Insecta</taxon>
        <taxon>Pterygota</taxon>
        <taxon>Neoptera</taxon>
        <taxon>Endopterygota</taxon>
        <taxon>Diptera</taxon>
        <taxon>Nematocera</taxon>
        <taxon>Chironomoidea</taxon>
        <taxon>Chironomidae</taxon>
        <taxon>Chironominae</taxon>
        <taxon>Chironomus</taxon>
    </lineage>
</organism>
<keyword evidence="1" id="KW-0245">EGF-like domain</keyword>
<dbReference type="AlphaFoldDB" id="A0A9N9RQW2"/>
<sequence length="388" mass="43684">MTRLLLLTSLILLLMPNIHTYVNQCSTDNDCPYEKSCNAQICSDPCIGSCGYNTTCIPMSHSAYCSCKPGFTGDPFDICYEDYDQDPYDEYLCGPYSKFVNVTNVDDSYCLCLSTFRGRPPNCTFIDCYTDDDCYWNENCDFNECVDPCDPNPCGLNSECRSEGHQRARCSCDFGYFPEADFGCRLEKPEDKLVSVERIEAKLNGLCGSICGINAYCNINGFCVCTDGYLGDPRVKCDLNQIKLSERECTPNPCGPYSTCSYFNSTLNCSCLPGYISTPPKCTRCKNDKNCPKNHICIAGECTENPCLPYCGYQASCKIYDGKIECYCEEINKYNPFMECPRLVDTDHICANANRPECGVSLAQIFKHYFFNGLDYDDDEKHRIGIEE</sequence>
<evidence type="ECO:0000313" key="4">
    <source>
        <dbReference type="EMBL" id="CAG9800778.1"/>
    </source>
</evidence>
<feature type="signal peptide" evidence="2">
    <location>
        <begin position="1"/>
        <end position="20"/>
    </location>
</feature>
<dbReference type="PANTHER" id="PTHR22963:SF39">
    <property type="entry name" value="DUMPY"/>
    <property type="match status" value="1"/>
</dbReference>
<keyword evidence="1" id="KW-1015">Disulfide bond</keyword>
<dbReference type="Proteomes" id="UP001153620">
    <property type="component" value="Chromosome 1"/>
</dbReference>
<keyword evidence="2" id="KW-0732">Signal</keyword>
<evidence type="ECO:0000256" key="1">
    <source>
        <dbReference type="PROSITE-ProRule" id="PRU00076"/>
    </source>
</evidence>
<dbReference type="PANTHER" id="PTHR22963">
    <property type="entry name" value="ENDOGLIN-RELATED"/>
    <property type="match status" value="1"/>
</dbReference>
<name>A0A9N9RQW2_9DIPT</name>
<gene>
    <name evidence="4" type="ORF">CHIRRI_LOCUS3716</name>
</gene>